<dbReference type="PANTHER" id="PTHR31988:SF19">
    <property type="entry name" value="9-O-ACETYL-N-ACETYLNEURAMINIC ACID DEACETYLASE-RELATED"/>
    <property type="match status" value="1"/>
</dbReference>
<evidence type="ECO:0000259" key="2">
    <source>
        <dbReference type="Pfam" id="PF03629"/>
    </source>
</evidence>
<sequence>MINSFLMIGQSNMAGRGYLSDVKPIYNEQIKMLINGRWQTMTEPINFDRPTAGISLAALFAAAWQADNEQEQIGLIPCAEGGSSLDDWSADGALFEHATFLTKMAQRTSTLRGILWHQGENDSFAGRSNEYLDKLALLVDQLRRLLASPAIPFIAGGLGTYLSSGRYSHYFAEYENVNQALLTFAQETPNCYFVSANGLTANADGLHFDARSQRLFGIRYYDAFQTKRHVLAPLRDEKERVKRLEERPLTKAESTALLEISFARGEISLPELEERLARI</sequence>
<dbReference type="AlphaFoldDB" id="A0A2K8ZBD1"/>
<dbReference type="InterPro" id="IPR036514">
    <property type="entry name" value="SGNH_hydro_sf"/>
</dbReference>
<dbReference type="InterPro" id="IPR005181">
    <property type="entry name" value="SASA"/>
</dbReference>
<dbReference type="Proteomes" id="UP000232883">
    <property type="component" value="Chromosome"/>
</dbReference>
<name>A0A2K8ZBD1_9BACT</name>
<dbReference type="Gene3D" id="3.40.50.1110">
    <property type="entry name" value="SGNH hydrolase"/>
    <property type="match status" value="1"/>
</dbReference>
<evidence type="ECO:0000256" key="1">
    <source>
        <dbReference type="ARBA" id="ARBA00022801"/>
    </source>
</evidence>
<evidence type="ECO:0000313" key="4">
    <source>
        <dbReference type="Proteomes" id="UP000232883"/>
    </source>
</evidence>
<evidence type="ECO:0000313" key="3">
    <source>
        <dbReference type="EMBL" id="AUD07191.1"/>
    </source>
</evidence>
<dbReference type="KEGG" id="spir:CWM47_06215"/>
<organism evidence="3 4">
    <name type="scientific">Spirosoma pollinicola</name>
    <dbReference type="NCBI Taxonomy" id="2057025"/>
    <lineage>
        <taxon>Bacteria</taxon>
        <taxon>Pseudomonadati</taxon>
        <taxon>Bacteroidota</taxon>
        <taxon>Cytophagia</taxon>
        <taxon>Cytophagales</taxon>
        <taxon>Cytophagaceae</taxon>
        <taxon>Spirosoma</taxon>
    </lineage>
</organism>
<dbReference type="SUPFAM" id="SSF52266">
    <property type="entry name" value="SGNH hydrolase"/>
    <property type="match status" value="1"/>
</dbReference>
<dbReference type="GO" id="GO:0016788">
    <property type="term" value="F:hydrolase activity, acting on ester bonds"/>
    <property type="evidence" value="ECO:0007669"/>
    <property type="project" value="UniProtKB-ARBA"/>
</dbReference>
<protein>
    <submittedName>
        <fullName evidence="3">Acetylxylan esterase</fullName>
    </submittedName>
</protein>
<dbReference type="OrthoDB" id="9795554at2"/>
<reference evidence="3 4" key="1">
    <citation type="submission" date="2017-11" db="EMBL/GenBank/DDBJ databases">
        <title>Taxonomic description and genome sequences of Spirosoma HA7 sp. nov., isolated from pollen microhabitat of Corylus avellana.</title>
        <authorList>
            <person name="Ambika Manirajan B."/>
            <person name="Suarez C."/>
            <person name="Ratering S."/>
            <person name="Geissler-Plaum R."/>
            <person name="Cardinale M."/>
            <person name="Sylvia S."/>
        </authorList>
    </citation>
    <scope>NUCLEOTIDE SEQUENCE [LARGE SCALE GENOMIC DNA]</scope>
    <source>
        <strain evidence="3 4">HA7</strain>
    </source>
</reference>
<gene>
    <name evidence="3" type="ORF">CWM47_06215</name>
</gene>
<feature type="domain" description="Sialate O-acetylesterase" evidence="2">
    <location>
        <begin position="4"/>
        <end position="225"/>
    </location>
</feature>
<proteinExistence type="predicted"/>
<keyword evidence="1" id="KW-0378">Hydrolase</keyword>
<dbReference type="Pfam" id="PF03629">
    <property type="entry name" value="SASA"/>
    <property type="match status" value="1"/>
</dbReference>
<dbReference type="InterPro" id="IPR052940">
    <property type="entry name" value="Carb_Esterase_6"/>
</dbReference>
<accession>A0A2K8ZBD1</accession>
<keyword evidence="4" id="KW-1185">Reference proteome</keyword>
<dbReference type="PANTHER" id="PTHR31988">
    <property type="entry name" value="ESTERASE, PUTATIVE (DUF303)-RELATED"/>
    <property type="match status" value="1"/>
</dbReference>
<dbReference type="EMBL" id="CP025096">
    <property type="protein sequence ID" value="AUD07191.1"/>
    <property type="molecule type" value="Genomic_DNA"/>
</dbReference>